<organism evidence="1 2">
    <name type="scientific">Eumeta variegata</name>
    <name type="common">Bagworm moth</name>
    <name type="synonym">Eumeta japonica</name>
    <dbReference type="NCBI Taxonomy" id="151549"/>
    <lineage>
        <taxon>Eukaryota</taxon>
        <taxon>Metazoa</taxon>
        <taxon>Ecdysozoa</taxon>
        <taxon>Arthropoda</taxon>
        <taxon>Hexapoda</taxon>
        <taxon>Insecta</taxon>
        <taxon>Pterygota</taxon>
        <taxon>Neoptera</taxon>
        <taxon>Endopterygota</taxon>
        <taxon>Lepidoptera</taxon>
        <taxon>Glossata</taxon>
        <taxon>Ditrysia</taxon>
        <taxon>Tineoidea</taxon>
        <taxon>Psychidae</taxon>
        <taxon>Oiketicinae</taxon>
        <taxon>Eumeta</taxon>
    </lineage>
</organism>
<proteinExistence type="predicted"/>
<name>A0A4C1T3X7_EUMVA</name>
<evidence type="ECO:0000313" key="1">
    <source>
        <dbReference type="EMBL" id="GBP09223.1"/>
    </source>
</evidence>
<accession>A0A4C1T3X7</accession>
<evidence type="ECO:0000313" key="2">
    <source>
        <dbReference type="Proteomes" id="UP000299102"/>
    </source>
</evidence>
<protein>
    <submittedName>
        <fullName evidence="1">Uncharacterized protein</fullName>
    </submittedName>
</protein>
<gene>
    <name evidence="1" type="ORF">EVAR_4080_1</name>
</gene>
<dbReference type="AlphaFoldDB" id="A0A4C1T3X7"/>
<dbReference type="Proteomes" id="UP000299102">
    <property type="component" value="Unassembled WGS sequence"/>
</dbReference>
<keyword evidence="2" id="KW-1185">Reference proteome</keyword>
<reference evidence="1 2" key="1">
    <citation type="journal article" date="2019" name="Commun. Biol.">
        <title>The bagworm genome reveals a unique fibroin gene that provides high tensile strength.</title>
        <authorList>
            <person name="Kono N."/>
            <person name="Nakamura H."/>
            <person name="Ohtoshi R."/>
            <person name="Tomita M."/>
            <person name="Numata K."/>
            <person name="Arakawa K."/>
        </authorList>
    </citation>
    <scope>NUCLEOTIDE SEQUENCE [LARGE SCALE GENOMIC DNA]</scope>
</reference>
<sequence length="129" mass="14813">MVRPSRFADSNEKPASCVCKRRVYERLIRRARNERWKTVQLPSGYVGLCEGRAPTPRLPASMPPSIVHKIDEPTLEASFNKRSAVLEYDLDRRWRFYFLVGSAVAFDGDRSSGHWLRERTACTNPSVTL</sequence>
<comment type="caution">
    <text evidence="1">The sequence shown here is derived from an EMBL/GenBank/DDBJ whole genome shotgun (WGS) entry which is preliminary data.</text>
</comment>
<dbReference type="EMBL" id="BGZK01000034">
    <property type="protein sequence ID" value="GBP09223.1"/>
    <property type="molecule type" value="Genomic_DNA"/>
</dbReference>